<evidence type="ECO:0000256" key="3">
    <source>
        <dbReference type="ARBA" id="ARBA00023163"/>
    </source>
</evidence>
<feature type="domain" description="HTH marR-type" evidence="4">
    <location>
        <begin position="7"/>
        <end position="136"/>
    </location>
</feature>
<dbReference type="GO" id="GO:0003700">
    <property type="term" value="F:DNA-binding transcription factor activity"/>
    <property type="evidence" value="ECO:0007669"/>
    <property type="project" value="InterPro"/>
</dbReference>
<reference evidence="5" key="2">
    <citation type="submission" date="2021-04" db="EMBL/GenBank/DDBJ databases">
        <authorList>
            <person name="Gilroy R."/>
        </authorList>
    </citation>
    <scope>NUCLEOTIDE SEQUENCE</scope>
    <source>
        <strain evidence="5">811</strain>
    </source>
</reference>
<dbReference type="SUPFAM" id="SSF46785">
    <property type="entry name" value="Winged helix' DNA-binding domain"/>
    <property type="match status" value="1"/>
</dbReference>
<dbReference type="EMBL" id="DXFX01000050">
    <property type="protein sequence ID" value="HIX07573.1"/>
    <property type="molecule type" value="Genomic_DNA"/>
</dbReference>
<evidence type="ECO:0000256" key="1">
    <source>
        <dbReference type="ARBA" id="ARBA00023015"/>
    </source>
</evidence>
<keyword evidence="1" id="KW-0805">Transcription regulation</keyword>
<organism evidence="5 6">
    <name type="scientific">Candidatus Borkfalkia faecipullorum</name>
    <dbReference type="NCBI Taxonomy" id="2838510"/>
    <lineage>
        <taxon>Bacteria</taxon>
        <taxon>Bacillati</taxon>
        <taxon>Bacillota</taxon>
        <taxon>Clostridia</taxon>
        <taxon>Christensenellales</taxon>
        <taxon>Christensenellaceae</taxon>
        <taxon>Candidatus Borkfalkia</taxon>
    </lineage>
</organism>
<dbReference type="PANTHER" id="PTHR42756:SF1">
    <property type="entry name" value="TRANSCRIPTIONAL REPRESSOR OF EMRAB OPERON"/>
    <property type="match status" value="1"/>
</dbReference>
<dbReference type="SMART" id="SM00347">
    <property type="entry name" value="HTH_MARR"/>
    <property type="match status" value="1"/>
</dbReference>
<dbReference type="PROSITE" id="PS50995">
    <property type="entry name" value="HTH_MARR_2"/>
    <property type="match status" value="1"/>
</dbReference>
<keyword evidence="2" id="KW-0238">DNA-binding</keyword>
<evidence type="ECO:0000313" key="6">
    <source>
        <dbReference type="Proteomes" id="UP000824204"/>
    </source>
</evidence>
<name>A0A9D1V7T3_9FIRM</name>
<dbReference type="Gene3D" id="1.10.10.10">
    <property type="entry name" value="Winged helix-like DNA-binding domain superfamily/Winged helix DNA-binding domain"/>
    <property type="match status" value="1"/>
</dbReference>
<dbReference type="InterPro" id="IPR036390">
    <property type="entry name" value="WH_DNA-bd_sf"/>
</dbReference>
<dbReference type="InterPro" id="IPR027395">
    <property type="entry name" value="WH_DNA-bd_dom"/>
</dbReference>
<dbReference type="Pfam" id="PF13601">
    <property type="entry name" value="HTH_34"/>
    <property type="match status" value="1"/>
</dbReference>
<keyword evidence="3" id="KW-0804">Transcription</keyword>
<evidence type="ECO:0000313" key="5">
    <source>
        <dbReference type="EMBL" id="HIX07573.1"/>
    </source>
</evidence>
<dbReference type="InterPro" id="IPR000835">
    <property type="entry name" value="HTH_MarR-typ"/>
</dbReference>
<dbReference type="Proteomes" id="UP000824204">
    <property type="component" value="Unassembled WGS sequence"/>
</dbReference>
<evidence type="ECO:0000259" key="4">
    <source>
        <dbReference type="PROSITE" id="PS50995"/>
    </source>
</evidence>
<protein>
    <submittedName>
        <fullName evidence="5">MarR family winged helix-turn-helix transcriptional regulator</fullName>
    </submittedName>
</protein>
<accession>A0A9D1V7T3</accession>
<dbReference type="AlphaFoldDB" id="A0A9D1V7T3"/>
<gene>
    <name evidence="5" type="ORF">H9741_03815</name>
</gene>
<proteinExistence type="predicted"/>
<sequence length="156" mass="17988">MNKSELRGALVHELWRMTKMDIITHLREFVEGETAALYYLCTCGSETVTPTQISENLQVSRARAANILRSLREKKYVVMDISEDDRRKMDVAVTESGRKAMEQKYQFLLSYFDLYIDVLGEEDIADLTRLLKKTVDCNLLLDPKKAGEMASEEKKE</sequence>
<dbReference type="PANTHER" id="PTHR42756">
    <property type="entry name" value="TRANSCRIPTIONAL REGULATOR, MARR"/>
    <property type="match status" value="1"/>
</dbReference>
<dbReference type="InterPro" id="IPR036388">
    <property type="entry name" value="WH-like_DNA-bd_sf"/>
</dbReference>
<comment type="caution">
    <text evidence="5">The sequence shown here is derived from an EMBL/GenBank/DDBJ whole genome shotgun (WGS) entry which is preliminary data.</text>
</comment>
<reference evidence="5" key="1">
    <citation type="journal article" date="2021" name="PeerJ">
        <title>Extensive microbial diversity within the chicken gut microbiome revealed by metagenomics and culture.</title>
        <authorList>
            <person name="Gilroy R."/>
            <person name="Ravi A."/>
            <person name="Getino M."/>
            <person name="Pursley I."/>
            <person name="Horton D.L."/>
            <person name="Alikhan N.F."/>
            <person name="Baker D."/>
            <person name="Gharbi K."/>
            <person name="Hall N."/>
            <person name="Watson M."/>
            <person name="Adriaenssens E.M."/>
            <person name="Foster-Nyarko E."/>
            <person name="Jarju S."/>
            <person name="Secka A."/>
            <person name="Antonio M."/>
            <person name="Oren A."/>
            <person name="Chaudhuri R.R."/>
            <person name="La Ragione R."/>
            <person name="Hildebrand F."/>
            <person name="Pallen M.J."/>
        </authorList>
    </citation>
    <scope>NUCLEOTIDE SEQUENCE</scope>
    <source>
        <strain evidence="5">811</strain>
    </source>
</reference>
<dbReference type="GO" id="GO:0003677">
    <property type="term" value="F:DNA binding"/>
    <property type="evidence" value="ECO:0007669"/>
    <property type="project" value="UniProtKB-KW"/>
</dbReference>
<evidence type="ECO:0000256" key="2">
    <source>
        <dbReference type="ARBA" id="ARBA00023125"/>
    </source>
</evidence>